<evidence type="ECO:0000313" key="1">
    <source>
        <dbReference type="EnsemblPlants" id="AET1Gv20300300.19"/>
    </source>
</evidence>
<dbReference type="EnsemblPlants" id="AET1Gv20300300.19">
    <property type="protein sequence ID" value="AET1Gv20300300.19"/>
    <property type="gene ID" value="AET1Gv20300300"/>
</dbReference>
<accession>A0A452Y5H8</accession>
<reference evidence="2" key="1">
    <citation type="journal article" date="2014" name="Science">
        <title>Ancient hybridizations among the ancestral genomes of bread wheat.</title>
        <authorList>
            <consortium name="International Wheat Genome Sequencing Consortium,"/>
            <person name="Marcussen T."/>
            <person name="Sandve S.R."/>
            <person name="Heier L."/>
            <person name="Spannagl M."/>
            <person name="Pfeifer M."/>
            <person name="Jakobsen K.S."/>
            <person name="Wulff B.B."/>
            <person name="Steuernagel B."/>
            <person name="Mayer K.F."/>
            <person name="Olsen O.A."/>
        </authorList>
    </citation>
    <scope>NUCLEOTIDE SEQUENCE [LARGE SCALE GENOMIC DNA]</scope>
    <source>
        <strain evidence="2">cv. AL8/78</strain>
    </source>
</reference>
<name>A0A452Y5H8_AEGTS</name>
<organism evidence="1 2">
    <name type="scientific">Aegilops tauschii subsp. strangulata</name>
    <name type="common">Goatgrass</name>
    <dbReference type="NCBI Taxonomy" id="200361"/>
    <lineage>
        <taxon>Eukaryota</taxon>
        <taxon>Viridiplantae</taxon>
        <taxon>Streptophyta</taxon>
        <taxon>Embryophyta</taxon>
        <taxon>Tracheophyta</taxon>
        <taxon>Spermatophyta</taxon>
        <taxon>Magnoliopsida</taxon>
        <taxon>Liliopsida</taxon>
        <taxon>Poales</taxon>
        <taxon>Poaceae</taxon>
        <taxon>BOP clade</taxon>
        <taxon>Pooideae</taxon>
        <taxon>Triticodae</taxon>
        <taxon>Triticeae</taxon>
        <taxon>Triticinae</taxon>
        <taxon>Aegilops</taxon>
    </lineage>
</organism>
<evidence type="ECO:0008006" key="3">
    <source>
        <dbReference type="Google" id="ProtNLM"/>
    </source>
</evidence>
<dbReference type="EnsemblPlants" id="AET1Gv20300300.23">
    <property type="protein sequence ID" value="AET1Gv20300300.23"/>
    <property type="gene ID" value="AET1Gv20300300"/>
</dbReference>
<dbReference type="AlphaFoldDB" id="A0A452Y5H8"/>
<reference evidence="2" key="2">
    <citation type="journal article" date="2017" name="Nat. Plants">
        <title>The Aegilops tauschii genome reveals multiple impacts of transposons.</title>
        <authorList>
            <person name="Zhao G."/>
            <person name="Zou C."/>
            <person name="Li K."/>
            <person name="Wang K."/>
            <person name="Li T."/>
            <person name="Gao L."/>
            <person name="Zhang X."/>
            <person name="Wang H."/>
            <person name="Yang Z."/>
            <person name="Liu X."/>
            <person name="Jiang W."/>
            <person name="Mao L."/>
            <person name="Kong X."/>
            <person name="Jiao Y."/>
            <person name="Jia J."/>
        </authorList>
    </citation>
    <scope>NUCLEOTIDE SEQUENCE [LARGE SCALE GENOMIC DNA]</scope>
    <source>
        <strain evidence="2">cv. AL8/78</strain>
    </source>
</reference>
<keyword evidence="2" id="KW-1185">Reference proteome</keyword>
<dbReference type="Proteomes" id="UP000015105">
    <property type="component" value="Chromosome 1D"/>
</dbReference>
<reference evidence="1" key="3">
    <citation type="journal article" date="2017" name="Nature">
        <title>Genome sequence of the progenitor of the wheat D genome Aegilops tauschii.</title>
        <authorList>
            <person name="Luo M.C."/>
            <person name="Gu Y.Q."/>
            <person name="Puiu D."/>
            <person name="Wang H."/>
            <person name="Twardziok S.O."/>
            <person name="Deal K.R."/>
            <person name="Huo N."/>
            <person name="Zhu T."/>
            <person name="Wang L."/>
            <person name="Wang Y."/>
            <person name="McGuire P.E."/>
            <person name="Liu S."/>
            <person name="Long H."/>
            <person name="Ramasamy R.K."/>
            <person name="Rodriguez J.C."/>
            <person name="Van S.L."/>
            <person name="Yuan L."/>
            <person name="Wang Z."/>
            <person name="Xia Z."/>
            <person name="Xiao L."/>
            <person name="Anderson O.D."/>
            <person name="Ouyang S."/>
            <person name="Liang Y."/>
            <person name="Zimin A.V."/>
            <person name="Pertea G."/>
            <person name="Qi P."/>
            <person name="Bennetzen J.L."/>
            <person name="Dai X."/>
            <person name="Dawson M.W."/>
            <person name="Muller H.G."/>
            <person name="Kugler K."/>
            <person name="Rivarola-Duarte L."/>
            <person name="Spannagl M."/>
            <person name="Mayer K.F.X."/>
            <person name="Lu F.H."/>
            <person name="Bevan M.W."/>
            <person name="Leroy P."/>
            <person name="Li P."/>
            <person name="You F.M."/>
            <person name="Sun Q."/>
            <person name="Liu Z."/>
            <person name="Lyons E."/>
            <person name="Wicker T."/>
            <person name="Salzberg S.L."/>
            <person name="Devos K.M."/>
            <person name="Dvorak J."/>
        </authorList>
    </citation>
    <scope>NUCLEOTIDE SEQUENCE [LARGE SCALE GENOMIC DNA]</scope>
    <source>
        <strain evidence="1">cv. AL8/78</strain>
    </source>
</reference>
<evidence type="ECO:0000313" key="2">
    <source>
        <dbReference type="Proteomes" id="UP000015105"/>
    </source>
</evidence>
<dbReference type="Gramene" id="AET1Gv20300300.19">
    <property type="protein sequence ID" value="AET1Gv20300300.19"/>
    <property type="gene ID" value="AET1Gv20300300"/>
</dbReference>
<reference evidence="1" key="5">
    <citation type="journal article" date="2021" name="G3 (Bethesda)">
        <title>Aegilops tauschii genome assembly Aet v5.0 features greater sequence contiguity and improved annotation.</title>
        <authorList>
            <person name="Wang L."/>
            <person name="Zhu T."/>
            <person name="Rodriguez J.C."/>
            <person name="Deal K.R."/>
            <person name="Dubcovsky J."/>
            <person name="McGuire P.E."/>
            <person name="Lux T."/>
            <person name="Spannagl M."/>
            <person name="Mayer K.F.X."/>
            <person name="Baldrich P."/>
            <person name="Meyers B.C."/>
            <person name="Huo N."/>
            <person name="Gu Y.Q."/>
            <person name="Zhou H."/>
            <person name="Devos K.M."/>
            <person name="Bennetzen J.L."/>
            <person name="Unver T."/>
            <person name="Budak H."/>
            <person name="Gulick P.J."/>
            <person name="Galiba G."/>
            <person name="Kalapos B."/>
            <person name="Nelson D.R."/>
            <person name="Li P."/>
            <person name="You F.M."/>
            <person name="Luo M.C."/>
            <person name="Dvorak J."/>
        </authorList>
    </citation>
    <scope>NUCLEOTIDE SEQUENCE [LARGE SCALE GENOMIC DNA]</scope>
    <source>
        <strain evidence="1">cv. AL8/78</strain>
    </source>
</reference>
<dbReference type="Gramene" id="AET1Gv20300300.23">
    <property type="protein sequence ID" value="AET1Gv20300300.23"/>
    <property type="gene ID" value="AET1Gv20300300"/>
</dbReference>
<reference evidence="1" key="4">
    <citation type="submission" date="2019-03" db="UniProtKB">
        <authorList>
            <consortium name="EnsemblPlants"/>
        </authorList>
    </citation>
    <scope>IDENTIFICATION</scope>
</reference>
<proteinExistence type="predicted"/>
<sequence>MCDDPHLEDDRYFSLTLKEDYKYYTRIPCYARPFVLEKLHVKDRDDIAESTVYLKTKHGFIFKARIYNEIDHTYFGCTSWKGLCKARGFEESMIIIFDIGIFQGTFPHFDQDIWVEIDMIPIFPPCEFLKHTFVK</sequence>
<protein>
    <recommendedName>
        <fullName evidence="3">TF-B3 domain-containing protein</fullName>
    </recommendedName>
</protein>